<feature type="compositionally biased region" description="Basic and acidic residues" evidence="1">
    <location>
        <begin position="1"/>
        <end position="14"/>
    </location>
</feature>
<feature type="compositionally biased region" description="Basic and acidic residues" evidence="1">
    <location>
        <begin position="407"/>
        <end position="416"/>
    </location>
</feature>
<evidence type="ECO:0008006" key="4">
    <source>
        <dbReference type="Google" id="ProtNLM"/>
    </source>
</evidence>
<keyword evidence="3" id="KW-1185">Reference proteome</keyword>
<dbReference type="Proteomes" id="UP001597261">
    <property type="component" value="Unassembled WGS sequence"/>
</dbReference>
<dbReference type="RefSeq" id="WP_381086066.1">
    <property type="nucleotide sequence ID" value="NZ_JBHUDX010000066.1"/>
</dbReference>
<feature type="region of interest" description="Disordered" evidence="1">
    <location>
        <begin position="112"/>
        <end position="305"/>
    </location>
</feature>
<dbReference type="EMBL" id="JBHUDX010000066">
    <property type="protein sequence ID" value="MFD1660994.1"/>
    <property type="molecule type" value="Genomic_DNA"/>
</dbReference>
<protein>
    <recommendedName>
        <fullName evidence="4">Tetratricopeptide repeat protein</fullName>
    </recommendedName>
</protein>
<reference evidence="3" key="1">
    <citation type="journal article" date="2019" name="Int. J. Syst. Evol. Microbiol.">
        <title>The Global Catalogue of Microorganisms (GCM) 10K type strain sequencing project: providing services to taxonomists for standard genome sequencing and annotation.</title>
        <authorList>
            <consortium name="The Broad Institute Genomics Platform"/>
            <consortium name="The Broad Institute Genome Sequencing Center for Infectious Disease"/>
            <person name="Wu L."/>
            <person name="Ma J."/>
        </authorList>
    </citation>
    <scope>NUCLEOTIDE SEQUENCE [LARGE SCALE GENOMIC DNA]</scope>
    <source>
        <strain evidence="3">CGMCC 1.12470</strain>
    </source>
</reference>
<organism evidence="2 3">
    <name type="scientific">Streptomyces caeni</name>
    <dbReference type="NCBI Taxonomy" id="2307231"/>
    <lineage>
        <taxon>Bacteria</taxon>
        <taxon>Bacillati</taxon>
        <taxon>Actinomycetota</taxon>
        <taxon>Actinomycetes</taxon>
        <taxon>Kitasatosporales</taxon>
        <taxon>Streptomycetaceae</taxon>
        <taxon>Streptomyces</taxon>
    </lineage>
</organism>
<feature type="compositionally biased region" description="Pro residues" evidence="1">
    <location>
        <begin position="253"/>
        <end position="267"/>
    </location>
</feature>
<feature type="region of interest" description="Disordered" evidence="1">
    <location>
        <begin position="320"/>
        <end position="416"/>
    </location>
</feature>
<gene>
    <name evidence="2" type="ORF">ACFSL4_23000</name>
</gene>
<accession>A0ABW4IUD5</accession>
<evidence type="ECO:0000313" key="3">
    <source>
        <dbReference type="Proteomes" id="UP001597261"/>
    </source>
</evidence>
<feature type="compositionally biased region" description="Basic and acidic residues" evidence="1">
    <location>
        <begin position="130"/>
        <end position="150"/>
    </location>
</feature>
<feature type="compositionally biased region" description="Low complexity" evidence="1">
    <location>
        <begin position="224"/>
        <end position="240"/>
    </location>
</feature>
<sequence length="596" mass="61756">MPRPSREKKREQKRSASSAVPEAVPMEVRVPAAGPGTGTASIGGVRVVAADGEEIEQAVLNHLHRIALATGHVVRATVQDERIGFVVPIRISVDGSSEFAGEPVRVAVPAAPPPAVPTAYPGQPSARATPPREPERPRPDKQTHVLRAVEEQGPTGGTTAPTFPLRAVPESAAGPRPPHPTAAPGGGTASTHVLRAVPEEAASRPERAAGTPAQPRTHRPTPEPAAHAAAARPPVRAPEPSGRPAVPQRSAPVQPPSPVREPSPARYPAPAREPAADSRPAEIHESAAVPPPPAETPDRPGCTAATFVLRAVPEQEPLISATSGPAQVLPEGGAVAPGTVPAPTGTFGPPPVLTMPEPAPAWKAPVTGPDKPKTLRPDFALDPDSHSAPVGKPSPAPPTAPAAGTEEAAKEPPVREFDSVAEAVLAPEPESAAPGGTAGPVAEPLARINEAVKHGRIKEAAGMAEQAVAEAATVLGDTHPDVLRLQELTAYIAYLAGDALRSFHLSLDLARLRHRLRDPRGAYGNVQSAAAAWRAVRDPMQGLHLGRDLIAVWTELAANEGPAADDLDQLEKARSRMGRLAERARTALGGAHPYAR</sequence>
<feature type="compositionally biased region" description="Basic and acidic residues" evidence="1">
    <location>
        <begin position="197"/>
        <end position="207"/>
    </location>
</feature>
<proteinExistence type="predicted"/>
<name>A0ABW4IUD5_9ACTN</name>
<feature type="compositionally biased region" description="Pro residues" evidence="1">
    <location>
        <begin position="348"/>
        <end position="359"/>
    </location>
</feature>
<comment type="caution">
    <text evidence="2">The sequence shown here is derived from an EMBL/GenBank/DDBJ whole genome shotgun (WGS) entry which is preliminary data.</text>
</comment>
<feature type="region of interest" description="Disordered" evidence="1">
    <location>
        <begin position="1"/>
        <end position="24"/>
    </location>
</feature>
<evidence type="ECO:0000256" key="1">
    <source>
        <dbReference type="SAM" id="MobiDB-lite"/>
    </source>
</evidence>
<feature type="compositionally biased region" description="Basic and acidic residues" evidence="1">
    <location>
        <begin position="274"/>
        <end position="285"/>
    </location>
</feature>
<evidence type="ECO:0000313" key="2">
    <source>
        <dbReference type="EMBL" id="MFD1660994.1"/>
    </source>
</evidence>